<evidence type="ECO:0000313" key="3">
    <source>
        <dbReference type="Proteomes" id="UP000677228"/>
    </source>
</evidence>
<dbReference type="AlphaFoldDB" id="A0A8S2CYU4"/>
<dbReference type="SUPFAM" id="SSF82649">
    <property type="entry name" value="SufE/NifU"/>
    <property type="match status" value="1"/>
</dbReference>
<dbReference type="Proteomes" id="UP000677228">
    <property type="component" value="Unassembled WGS sequence"/>
</dbReference>
<evidence type="ECO:0000313" key="1">
    <source>
        <dbReference type="EMBL" id="CAF0797993.1"/>
    </source>
</evidence>
<sequence length="95" mass="10113">MQAKEGKIVGLAHTGVGCAISTGVISVLSELVINQTPSAVLKIIDAHERMLTHQEYDQTRLSGLFAYAGVSKAPDRIRCALVGPKAAAQLIKEQQ</sequence>
<dbReference type="EMBL" id="CAJNOK010001182">
    <property type="protein sequence ID" value="CAF0797993.1"/>
    <property type="molecule type" value="Genomic_DNA"/>
</dbReference>
<gene>
    <name evidence="1" type="ORF">OVA965_LOCUS4491</name>
    <name evidence="2" type="ORF">TMI583_LOCUS4489</name>
</gene>
<reference evidence="1" key="1">
    <citation type="submission" date="2021-02" db="EMBL/GenBank/DDBJ databases">
        <authorList>
            <person name="Nowell W R."/>
        </authorList>
    </citation>
    <scope>NUCLEOTIDE SEQUENCE</scope>
</reference>
<evidence type="ECO:0000313" key="2">
    <source>
        <dbReference type="EMBL" id="CAF3581154.1"/>
    </source>
</evidence>
<dbReference type="Gene3D" id="3.90.1010.10">
    <property type="match status" value="1"/>
</dbReference>
<proteinExistence type="predicted"/>
<evidence type="ECO:0008006" key="4">
    <source>
        <dbReference type="Google" id="ProtNLM"/>
    </source>
</evidence>
<organism evidence="1 3">
    <name type="scientific">Didymodactylos carnosus</name>
    <dbReference type="NCBI Taxonomy" id="1234261"/>
    <lineage>
        <taxon>Eukaryota</taxon>
        <taxon>Metazoa</taxon>
        <taxon>Spiralia</taxon>
        <taxon>Gnathifera</taxon>
        <taxon>Rotifera</taxon>
        <taxon>Eurotatoria</taxon>
        <taxon>Bdelloidea</taxon>
        <taxon>Philodinida</taxon>
        <taxon>Philodinidae</taxon>
        <taxon>Didymodactylos</taxon>
    </lineage>
</organism>
<dbReference type="Proteomes" id="UP000682733">
    <property type="component" value="Unassembled WGS sequence"/>
</dbReference>
<dbReference type="EMBL" id="CAJOBA010001182">
    <property type="protein sequence ID" value="CAF3581154.1"/>
    <property type="molecule type" value="Genomic_DNA"/>
</dbReference>
<protein>
    <recommendedName>
        <fullName evidence="4">NIF system FeS cluster assembly NifU N-terminal domain-containing protein</fullName>
    </recommendedName>
</protein>
<comment type="caution">
    <text evidence="1">The sequence shown here is derived from an EMBL/GenBank/DDBJ whole genome shotgun (WGS) entry which is preliminary data.</text>
</comment>
<dbReference type="PROSITE" id="PS51257">
    <property type="entry name" value="PROKAR_LIPOPROTEIN"/>
    <property type="match status" value="1"/>
</dbReference>
<accession>A0A8S2CYU4</accession>
<name>A0A8S2CYU4_9BILA</name>